<comment type="caution">
    <text evidence="2">The sequence shown here is derived from an EMBL/GenBank/DDBJ whole genome shotgun (WGS) entry which is preliminary data.</text>
</comment>
<sequence>MNMKVFIAVLRGRAAAANPQNDRFLPESLRELPGLSIHSSCSQVGEKGRSAGRKAHRQSPASPSYRCHSTMRRGSRRLLLCPINPIACQLMRTRDVCSRGLWMQPPNPTIWWPWSQQGSDCLSYLEVKDSYTARPPTKALSAPNHSYSEQDRALHGYTELLLFPESRVGRIFQTYVMYCKKRAAFECGAALERLLAKHRIRRLANSGDGVIR</sequence>
<evidence type="ECO:0000313" key="2">
    <source>
        <dbReference type="EMBL" id="PYE12144.1"/>
    </source>
</evidence>
<dbReference type="EMBL" id="QJSQ01000065">
    <property type="protein sequence ID" value="PYE12144.1"/>
    <property type="molecule type" value="Genomic_DNA"/>
</dbReference>
<reference evidence="2 3" key="1">
    <citation type="submission" date="2018-06" db="EMBL/GenBank/DDBJ databases">
        <title>Genomic Encyclopedia of Type Strains, Phase IV (KMG-V): Genome sequencing to study the core and pangenomes of soil and plant-associated prokaryotes.</title>
        <authorList>
            <person name="Whitman W."/>
        </authorList>
    </citation>
    <scope>NUCLEOTIDE SEQUENCE [LARGE SCALE GENOMIC DNA]</scope>
    <source>
        <strain evidence="2 3">SRCL-318</strain>
    </source>
</reference>
<feature type="region of interest" description="Disordered" evidence="1">
    <location>
        <begin position="40"/>
        <end position="67"/>
    </location>
</feature>
<protein>
    <submittedName>
        <fullName evidence="2">Uncharacterized protein</fullName>
    </submittedName>
</protein>
<accession>A0A2V4SWL9</accession>
<name>A0A2V4SWL9_9BURK</name>
<gene>
    <name evidence="2" type="ORF">C7410_1652</name>
</gene>
<organism evidence="2 3">
    <name type="scientific">Paraburkholderia silvatlantica</name>
    <dbReference type="NCBI Taxonomy" id="321895"/>
    <lineage>
        <taxon>Bacteria</taxon>
        <taxon>Pseudomonadati</taxon>
        <taxon>Pseudomonadota</taxon>
        <taxon>Betaproteobacteria</taxon>
        <taxon>Burkholderiales</taxon>
        <taxon>Burkholderiaceae</taxon>
        <taxon>Paraburkholderia</taxon>
    </lineage>
</organism>
<dbReference type="Proteomes" id="UP000247772">
    <property type="component" value="Unassembled WGS sequence"/>
</dbReference>
<dbReference type="AlphaFoldDB" id="A0A2V4SWL9"/>
<evidence type="ECO:0000313" key="3">
    <source>
        <dbReference type="Proteomes" id="UP000247772"/>
    </source>
</evidence>
<evidence type="ECO:0000256" key="1">
    <source>
        <dbReference type="SAM" id="MobiDB-lite"/>
    </source>
</evidence>
<proteinExistence type="predicted"/>